<name>A0A4R6SK90_LABRH</name>
<evidence type="ECO:0000259" key="3">
    <source>
        <dbReference type="Pfam" id="PF13406"/>
    </source>
</evidence>
<dbReference type="SUPFAM" id="SSF53955">
    <property type="entry name" value="Lysozyme-like"/>
    <property type="match status" value="1"/>
</dbReference>
<accession>A0A4R6SK90</accession>
<dbReference type="InterPro" id="IPR023346">
    <property type="entry name" value="Lysozyme-like_dom_sf"/>
</dbReference>
<dbReference type="AlphaFoldDB" id="A0A4R6SK90"/>
<proteinExistence type="predicted"/>
<keyword evidence="5" id="KW-1185">Reference proteome</keyword>
<dbReference type="EMBL" id="SNXZ01000001">
    <property type="protein sequence ID" value="TDQ04254.1"/>
    <property type="molecule type" value="Genomic_DNA"/>
</dbReference>
<dbReference type="GO" id="GO:0008933">
    <property type="term" value="F:peptidoglycan lytic transglycosylase activity"/>
    <property type="evidence" value="ECO:0007669"/>
    <property type="project" value="TreeGrafter"/>
</dbReference>
<feature type="chain" id="PRO_5020427654" evidence="2">
    <location>
        <begin position="37"/>
        <end position="417"/>
    </location>
</feature>
<dbReference type="PANTHER" id="PTHR30163:SF8">
    <property type="entry name" value="LYTIC MUREIN TRANSGLYCOSYLASE"/>
    <property type="match status" value="1"/>
</dbReference>
<dbReference type="InterPro" id="IPR031304">
    <property type="entry name" value="SLT_2"/>
</dbReference>
<organism evidence="4 5">
    <name type="scientific">Labedaea rhizosphaerae</name>
    <dbReference type="NCBI Taxonomy" id="598644"/>
    <lineage>
        <taxon>Bacteria</taxon>
        <taxon>Bacillati</taxon>
        <taxon>Actinomycetota</taxon>
        <taxon>Actinomycetes</taxon>
        <taxon>Pseudonocardiales</taxon>
        <taxon>Pseudonocardiaceae</taxon>
        <taxon>Labedaea</taxon>
    </lineage>
</organism>
<evidence type="ECO:0000313" key="5">
    <source>
        <dbReference type="Proteomes" id="UP000295444"/>
    </source>
</evidence>
<dbReference type="Gene3D" id="1.10.530.10">
    <property type="match status" value="1"/>
</dbReference>
<feature type="domain" description="Transglycosylase SLT" evidence="3">
    <location>
        <begin position="189"/>
        <end position="244"/>
    </location>
</feature>
<dbReference type="RefSeq" id="WP_341814423.1">
    <property type="nucleotide sequence ID" value="NZ_SNXZ01000001.1"/>
</dbReference>
<dbReference type="Proteomes" id="UP000295444">
    <property type="component" value="Unassembled WGS sequence"/>
</dbReference>
<sequence>MQVGKGYTGQHSRSRRRKAGLAVAAGSLLLVPGAMAAGDTLALAAPPKPAAPQAPRPAPTNPDVVGADGSLPADSQVGTQLLANAGKPLDLAGAGPRLDMPNGPLGIPGAALQAYMRAADLMKTLAPDCHISWPLLASIGRIESGHARGGQVDAHGNTLAPILGPVLNGGGFAAIADTDGGQYDGDAVWDRAVGPMQFIPSTWRGYASDGNADGVTSPSNIYDATLGAAKYLCSGGFDLSNPQEQAIAVFRYNHSDSYVQTVLMWADAYARGVTPLPMTPVPPDVVRSAMDNPMPGTTPSGSGHTPPPTTSTTSGKPTKTTIPGAPTTTTIPGSSTTTKPTTTSPTTTSPTTTSPTCTTSSSPTSSSTPESASGSASADSSVTATSTTNSADSTNSSSNSTDSATDSTTSTTPAQSC</sequence>
<feature type="compositionally biased region" description="Low complexity" evidence="1">
    <location>
        <begin position="295"/>
        <end position="417"/>
    </location>
</feature>
<dbReference type="CDD" id="cd13399">
    <property type="entry name" value="Slt35-like"/>
    <property type="match status" value="1"/>
</dbReference>
<dbReference type="Pfam" id="PF13406">
    <property type="entry name" value="SLT_2"/>
    <property type="match status" value="1"/>
</dbReference>
<evidence type="ECO:0000256" key="2">
    <source>
        <dbReference type="SAM" id="SignalP"/>
    </source>
</evidence>
<comment type="caution">
    <text evidence="4">The sequence shown here is derived from an EMBL/GenBank/DDBJ whole genome shotgun (WGS) entry which is preliminary data.</text>
</comment>
<feature type="compositionally biased region" description="Pro residues" evidence="1">
    <location>
        <begin position="46"/>
        <end position="60"/>
    </location>
</feature>
<dbReference type="GO" id="GO:0009253">
    <property type="term" value="P:peptidoglycan catabolic process"/>
    <property type="evidence" value="ECO:0007669"/>
    <property type="project" value="TreeGrafter"/>
</dbReference>
<evidence type="ECO:0000256" key="1">
    <source>
        <dbReference type="SAM" id="MobiDB-lite"/>
    </source>
</evidence>
<keyword evidence="2" id="KW-0732">Signal</keyword>
<dbReference type="PANTHER" id="PTHR30163">
    <property type="entry name" value="MEMBRANE-BOUND LYTIC MUREIN TRANSGLYCOSYLASE B"/>
    <property type="match status" value="1"/>
</dbReference>
<feature type="region of interest" description="Disordered" evidence="1">
    <location>
        <begin position="46"/>
        <end position="72"/>
    </location>
</feature>
<feature type="signal peptide" evidence="2">
    <location>
        <begin position="1"/>
        <end position="36"/>
    </location>
</feature>
<gene>
    <name evidence="4" type="ORF">EV186_101197</name>
</gene>
<reference evidence="4 5" key="1">
    <citation type="submission" date="2019-03" db="EMBL/GenBank/DDBJ databases">
        <title>Genomic Encyclopedia of Type Strains, Phase IV (KMG-IV): sequencing the most valuable type-strain genomes for metagenomic binning, comparative biology and taxonomic classification.</title>
        <authorList>
            <person name="Goeker M."/>
        </authorList>
    </citation>
    <scope>NUCLEOTIDE SEQUENCE [LARGE SCALE GENOMIC DNA]</scope>
    <source>
        <strain evidence="4 5">DSM 45361</strain>
    </source>
</reference>
<protein>
    <submittedName>
        <fullName evidence="4">Membrane-bound lytic murein transglycosylase B</fullName>
    </submittedName>
</protein>
<feature type="region of interest" description="Disordered" evidence="1">
    <location>
        <begin position="282"/>
        <end position="417"/>
    </location>
</feature>
<evidence type="ECO:0000313" key="4">
    <source>
        <dbReference type="EMBL" id="TDQ04254.1"/>
    </source>
</evidence>
<dbReference type="InterPro" id="IPR043426">
    <property type="entry name" value="MltB-like"/>
</dbReference>